<name>A0A4Y2SB87_ARAVE</name>
<gene>
    <name evidence="1" type="ORF">AVEN_168082_1</name>
</gene>
<sequence>MNIQMFDIEDNLGPIDDLIGEDVDGRLFTGKRFLSSGLVALESYLGWTIMGHTNLPSEKEDTAIMAISTFLREAIISVLFSLEFLGISDPVEMKSKKGKRIPDHNVFCRNCQN</sequence>
<dbReference type="Proteomes" id="UP000499080">
    <property type="component" value="Unassembled WGS sequence"/>
</dbReference>
<proteinExistence type="predicted"/>
<evidence type="ECO:0000313" key="2">
    <source>
        <dbReference type="Proteomes" id="UP000499080"/>
    </source>
</evidence>
<evidence type="ECO:0000313" key="1">
    <source>
        <dbReference type="EMBL" id="GBN85171.1"/>
    </source>
</evidence>
<accession>A0A4Y2SB87</accession>
<keyword evidence="2" id="KW-1185">Reference proteome</keyword>
<organism evidence="1 2">
    <name type="scientific">Araneus ventricosus</name>
    <name type="common">Orbweaver spider</name>
    <name type="synonym">Epeira ventricosa</name>
    <dbReference type="NCBI Taxonomy" id="182803"/>
    <lineage>
        <taxon>Eukaryota</taxon>
        <taxon>Metazoa</taxon>
        <taxon>Ecdysozoa</taxon>
        <taxon>Arthropoda</taxon>
        <taxon>Chelicerata</taxon>
        <taxon>Arachnida</taxon>
        <taxon>Araneae</taxon>
        <taxon>Araneomorphae</taxon>
        <taxon>Entelegynae</taxon>
        <taxon>Araneoidea</taxon>
        <taxon>Araneidae</taxon>
        <taxon>Araneus</taxon>
    </lineage>
</organism>
<reference evidence="1 2" key="1">
    <citation type="journal article" date="2019" name="Sci. Rep.">
        <title>Orb-weaving spider Araneus ventricosus genome elucidates the spidroin gene catalogue.</title>
        <authorList>
            <person name="Kono N."/>
            <person name="Nakamura H."/>
            <person name="Ohtoshi R."/>
            <person name="Moran D.A.P."/>
            <person name="Shinohara A."/>
            <person name="Yoshida Y."/>
            <person name="Fujiwara M."/>
            <person name="Mori M."/>
            <person name="Tomita M."/>
            <person name="Arakawa K."/>
        </authorList>
    </citation>
    <scope>NUCLEOTIDE SEQUENCE [LARGE SCALE GENOMIC DNA]</scope>
</reference>
<dbReference type="EMBL" id="BGPR01020653">
    <property type="protein sequence ID" value="GBN85171.1"/>
    <property type="molecule type" value="Genomic_DNA"/>
</dbReference>
<dbReference type="AlphaFoldDB" id="A0A4Y2SB87"/>
<comment type="caution">
    <text evidence="1">The sequence shown here is derived from an EMBL/GenBank/DDBJ whole genome shotgun (WGS) entry which is preliminary data.</text>
</comment>
<protein>
    <submittedName>
        <fullName evidence="1">Uncharacterized protein</fullName>
    </submittedName>
</protein>